<feature type="domain" description="DDE" evidence="1">
    <location>
        <begin position="2"/>
        <end position="124"/>
    </location>
</feature>
<dbReference type="InterPro" id="IPR032874">
    <property type="entry name" value="DDE_dom"/>
</dbReference>
<sequence length="148" mass="17287">MIRGAWRYLYRAIDKNGCTLDIQLRKKRDNTAAYTFMKRLAKTFGEPTVLTTKKAPVLLCALKKLKHNGVYVDTEHCTVKHFNNLVEQDHRHIKRRFVKFGGFQNLLHALRTIKGIETIHAPYKRNRSLQPNCDFSTYKELQKLLVTA</sequence>
<dbReference type="PANTHER" id="PTHR35528">
    <property type="entry name" value="BLL1675 PROTEIN"/>
    <property type="match status" value="1"/>
</dbReference>
<comment type="caution">
    <text evidence="2">The sequence shown here is derived from an EMBL/GenBank/DDBJ whole genome shotgun (WGS) entry which is preliminary data.</text>
</comment>
<accession>A0A9W5PLA6</accession>
<name>A0A9W5PLA6_BACCE</name>
<organism evidence="2 3">
    <name type="scientific">Bacillus cereus VD133</name>
    <dbReference type="NCBI Taxonomy" id="1053233"/>
    <lineage>
        <taxon>Bacteria</taxon>
        <taxon>Bacillati</taxon>
        <taxon>Bacillota</taxon>
        <taxon>Bacilli</taxon>
        <taxon>Bacillales</taxon>
        <taxon>Bacillaceae</taxon>
        <taxon>Bacillus</taxon>
        <taxon>Bacillus cereus group</taxon>
    </lineage>
</organism>
<gene>
    <name evidence="2" type="ORF">IIU_05949</name>
</gene>
<dbReference type="AlphaFoldDB" id="A0A9W5PLA6"/>
<proteinExistence type="predicted"/>
<dbReference type="Proteomes" id="UP000014018">
    <property type="component" value="Unassembled WGS sequence"/>
</dbReference>
<protein>
    <recommendedName>
        <fullName evidence="1">DDE domain-containing protein</fullName>
    </recommendedName>
</protein>
<evidence type="ECO:0000313" key="3">
    <source>
        <dbReference type="Proteomes" id="UP000014018"/>
    </source>
</evidence>
<dbReference type="Pfam" id="PF13610">
    <property type="entry name" value="DDE_Tnp_IS240"/>
    <property type="match status" value="1"/>
</dbReference>
<dbReference type="PANTHER" id="PTHR35528:SF3">
    <property type="entry name" value="BLL1675 PROTEIN"/>
    <property type="match status" value="1"/>
</dbReference>
<evidence type="ECO:0000313" key="2">
    <source>
        <dbReference type="EMBL" id="EOO27150.1"/>
    </source>
</evidence>
<dbReference type="InterPro" id="IPR052183">
    <property type="entry name" value="IS_Transposase"/>
</dbReference>
<reference evidence="2 3" key="1">
    <citation type="submission" date="2012-12" db="EMBL/GenBank/DDBJ databases">
        <title>The Genome Sequence of Bacillus cereus VD133.</title>
        <authorList>
            <consortium name="The Broad Institute Genome Sequencing Platform"/>
            <consortium name="The Broad Institute Genome Sequencing Center for Infectious Disease"/>
            <person name="Feldgarden M."/>
            <person name="Van der Auwera G.A."/>
            <person name="Mahillon J."/>
            <person name="Duprez V."/>
            <person name="Timmery S."/>
            <person name="Mattelet C."/>
            <person name="Dierick K."/>
            <person name="Sun M."/>
            <person name="Yu Z."/>
            <person name="Zhu L."/>
            <person name="Hu X."/>
            <person name="Shank E.B."/>
            <person name="Swiecicka I."/>
            <person name="Hansen B.M."/>
            <person name="Andrup L."/>
            <person name="Walker B."/>
            <person name="Young S.K."/>
            <person name="Zeng Q."/>
            <person name="Gargeya S."/>
            <person name="Fitzgerald M."/>
            <person name="Haas B."/>
            <person name="Abouelleil A."/>
            <person name="Alvarado L."/>
            <person name="Arachchi H.M."/>
            <person name="Berlin A.M."/>
            <person name="Chapman S.B."/>
            <person name="Dewar J."/>
            <person name="Goldberg J."/>
            <person name="Griggs A."/>
            <person name="Gujja S."/>
            <person name="Hansen M."/>
            <person name="Howarth C."/>
            <person name="Imamovic A."/>
            <person name="Larimer J."/>
            <person name="McCowan C."/>
            <person name="Murphy C."/>
            <person name="Neiman D."/>
            <person name="Pearson M."/>
            <person name="Priest M."/>
            <person name="Roberts A."/>
            <person name="Saif S."/>
            <person name="Shea T."/>
            <person name="Sisk P."/>
            <person name="Sykes S."/>
            <person name="Wortman J."/>
            <person name="Nusbaum C."/>
            <person name="Birren B."/>
        </authorList>
    </citation>
    <scope>NUCLEOTIDE SEQUENCE [LARGE SCALE GENOMIC DNA]</scope>
    <source>
        <strain evidence="2 3">VD133</strain>
    </source>
</reference>
<dbReference type="EMBL" id="AHFB01000113">
    <property type="protein sequence ID" value="EOO27150.1"/>
    <property type="molecule type" value="Genomic_DNA"/>
</dbReference>
<evidence type="ECO:0000259" key="1">
    <source>
        <dbReference type="Pfam" id="PF13610"/>
    </source>
</evidence>